<evidence type="ECO:0000256" key="1">
    <source>
        <dbReference type="ARBA" id="ARBA00022741"/>
    </source>
</evidence>
<keyword evidence="2" id="KW-0067">ATP-binding</keyword>
<dbReference type="InterPro" id="IPR008271">
    <property type="entry name" value="Ser/Thr_kinase_AS"/>
</dbReference>
<accession>A0ABR2JX67</accession>
<dbReference type="EMBL" id="JAPFFF010000335">
    <property type="protein sequence ID" value="KAK8834706.1"/>
    <property type="molecule type" value="Genomic_DNA"/>
</dbReference>
<organism evidence="5 6">
    <name type="scientific">Tritrichomonas musculus</name>
    <dbReference type="NCBI Taxonomy" id="1915356"/>
    <lineage>
        <taxon>Eukaryota</taxon>
        <taxon>Metamonada</taxon>
        <taxon>Parabasalia</taxon>
        <taxon>Tritrichomonadida</taxon>
        <taxon>Tritrichomonadidae</taxon>
        <taxon>Tritrichomonas</taxon>
    </lineage>
</organism>
<dbReference type="Gene3D" id="1.10.510.10">
    <property type="entry name" value="Transferase(Phosphotransferase) domain 1"/>
    <property type="match status" value="1"/>
</dbReference>
<evidence type="ECO:0000313" key="5">
    <source>
        <dbReference type="EMBL" id="KAK8883469.1"/>
    </source>
</evidence>
<dbReference type="PROSITE" id="PS00108">
    <property type="entry name" value="PROTEIN_KINASE_ST"/>
    <property type="match status" value="1"/>
</dbReference>
<dbReference type="InterPro" id="IPR051681">
    <property type="entry name" value="Ser/Thr_Kinases-Pseudokinases"/>
</dbReference>
<comment type="caution">
    <text evidence="5">The sequence shown here is derived from an EMBL/GenBank/DDBJ whole genome shotgun (WGS) entry which is preliminary data.</text>
</comment>
<dbReference type="InterPro" id="IPR001245">
    <property type="entry name" value="Ser-Thr/Tyr_kinase_cat_dom"/>
</dbReference>
<dbReference type="SMART" id="SM00220">
    <property type="entry name" value="S_TKc"/>
    <property type="match status" value="1"/>
</dbReference>
<evidence type="ECO:0000313" key="4">
    <source>
        <dbReference type="EMBL" id="KAK8834706.1"/>
    </source>
</evidence>
<protein>
    <recommendedName>
        <fullName evidence="3">Protein kinase domain-containing protein</fullName>
    </recommendedName>
</protein>
<dbReference type="PRINTS" id="PR00109">
    <property type="entry name" value="TYRKINASE"/>
</dbReference>
<gene>
    <name evidence="4" type="ORF">M9Y10_026142</name>
    <name evidence="5" type="ORF">M9Y10_042559</name>
</gene>
<reference evidence="5 6" key="1">
    <citation type="submission" date="2024-04" db="EMBL/GenBank/DDBJ databases">
        <title>Tritrichomonas musculus Genome.</title>
        <authorList>
            <person name="Alves-Ferreira E."/>
            <person name="Grigg M."/>
            <person name="Lorenzi H."/>
            <person name="Galac M."/>
        </authorList>
    </citation>
    <scope>NUCLEOTIDE SEQUENCE [LARGE SCALE GENOMIC DNA]</scope>
    <source>
        <strain evidence="5 6">EAF2021</strain>
    </source>
</reference>
<sequence length="224" mass="26000">MNKFKHLIVNLFLGYFPKNFLGEDHLTIISNYYPKGDLFNFIHQNQVDNTTRQIIFVGISYGMKYLHQMNIVHRDLKLSNILIDDDLHPHITYFNFFPTNDSGAIIAKPIYLAPEIIEGKHFESSADVYSFGFLMYEVITGKQSSLDGANTSYQVFLKSTEGVRPEIPSFVKKPIKDMIDRCWSCDPDNRPTFDELFQKLAYDPNFLLDDVDTEKLNSYIDMIK</sequence>
<proteinExistence type="predicted"/>
<keyword evidence="1" id="KW-0547">Nucleotide-binding</keyword>
<evidence type="ECO:0000259" key="3">
    <source>
        <dbReference type="PROSITE" id="PS50011"/>
    </source>
</evidence>
<dbReference type="InterPro" id="IPR011009">
    <property type="entry name" value="Kinase-like_dom_sf"/>
</dbReference>
<feature type="domain" description="Protein kinase" evidence="3">
    <location>
        <begin position="1"/>
        <end position="206"/>
    </location>
</feature>
<name>A0ABR2JX67_9EUKA</name>
<dbReference type="Proteomes" id="UP001470230">
    <property type="component" value="Unassembled WGS sequence"/>
</dbReference>
<dbReference type="SUPFAM" id="SSF56112">
    <property type="entry name" value="Protein kinase-like (PK-like)"/>
    <property type="match status" value="1"/>
</dbReference>
<dbReference type="PANTHER" id="PTHR44329">
    <property type="entry name" value="SERINE/THREONINE-PROTEIN KINASE TNNI3K-RELATED"/>
    <property type="match status" value="1"/>
</dbReference>
<dbReference type="PANTHER" id="PTHR44329:SF298">
    <property type="entry name" value="MIXED LINEAGE KINASE DOMAIN-LIKE PROTEIN"/>
    <property type="match status" value="1"/>
</dbReference>
<evidence type="ECO:0000313" key="6">
    <source>
        <dbReference type="Proteomes" id="UP001470230"/>
    </source>
</evidence>
<evidence type="ECO:0000256" key="2">
    <source>
        <dbReference type="ARBA" id="ARBA00022840"/>
    </source>
</evidence>
<dbReference type="InterPro" id="IPR000719">
    <property type="entry name" value="Prot_kinase_dom"/>
</dbReference>
<dbReference type="EMBL" id="JAPFFF010000008">
    <property type="protein sequence ID" value="KAK8883469.1"/>
    <property type="molecule type" value="Genomic_DNA"/>
</dbReference>
<dbReference type="PROSITE" id="PS50011">
    <property type="entry name" value="PROTEIN_KINASE_DOM"/>
    <property type="match status" value="1"/>
</dbReference>
<keyword evidence="6" id="KW-1185">Reference proteome</keyword>
<dbReference type="Pfam" id="PF07714">
    <property type="entry name" value="PK_Tyr_Ser-Thr"/>
    <property type="match status" value="1"/>
</dbReference>